<dbReference type="Pfam" id="PF00482">
    <property type="entry name" value="T2SSF"/>
    <property type="match status" value="2"/>
</dbReference>
<dbReference type="FunFam" id="1.20.81.30:FF:000001">
    <property type="entry name" value="Type II secretion system protein F"/>
    <property type="match status" value="1"/>
</dbReference>
<organism evidence="10 11">
    <name type="scientific">Candidatus Curtissbacteria bacterium GW2011_GWA1_41_11</name>
    <dbReference type="NCBI Taxonomy" id="1618409"/>
    <lineage>
        <taxon>Bacteria</taxon>
        <taxon>Candidatus Curtissiibacteriota</taxon>
    </lineage>
</organism>
<dbReference type="EMBL" id="LCAG01000035">
    <property type="protein sequence ID" value="KKR85159.1"/>
    <property type="molecule type" value="Genomic_DNA"/>
</dbReference>
<feature type="domain" description="Type II secretion system protein GspF" evidence="9">
    <location>
        <begin position="13"/>
        <end position="134"/>
    </location>
</feature>
<dbReference type="InterPro" id="IPR018076">
    <property type="entry name" value="T2SS_GspF_dom"/>
</dbReference>
<evidence type="ECO:0000256" key="2">
    <source>
        <dbReference type="ARBA" id="ARBA00005745"/>
    </source>
</evidence>
<accession>A0A0G0U833</accession>
<dbReference type="AlphaFoldDB" id="A0A0G0U833"/>
<evidence type="ECO:0000256" key="4">
    <source>
        <dbReference type="ARBA" id="ARBA00022519"/>
    </source>
</evidence>
<evidence type="ECO:0000259" key="9">
    <source>
        <dbReference type="Pfam" id="PF00482"/>
    </source>
</evidence>
<evidence type="ECO:0000313" key="10">
    <source>
        <dbReference type="EMBL" id="KKR85159.1"/>
    </source>
</evidence>
<dbReference type="GO" id="GO:0005886">
    <property type="term" value="C:plasma membrane"/>
    <property type="evidence" value="ECO:0007669"/>
    <property type="project" value="UniProtKB-SubCell"/>
</dbReference>
<keyword evidence="4" id="KW-0997">Cell inner membrane</keyword>
<keyword evidence="3" id="KW-1003">Cell membrane</keyword>
<dbReference type="PANTHER" id="PTHR30012:SF0">
    <property type="entry name" value="TYPE II SECRETION SYSTEM PROTEIN F-RELATED"/>
    <property type="match status" value="1"/>
</dbReference>
<name>A0A0G0U833_9BACT</name>
<comment type="subcellular location">
    <subcellularLocation>
        <location evidence="1">Cell inner membrane</location>
        <topology evidence="1">Multi-pass membrane protein</topology>
    </subcellularLocation>
</comment>
<evidence type="ECO:0000256" key="5">
    <source>
        <dbReference type="ARBA" id="ARBA00022692"/>
    </source>
</evidence>
<evidence type="ECO:0000256" key="7">
    <source>
        <dbReference type="ARBA" id="ARBA00023136"/>
    </source>
</evidence>
<sequence length="345" mass="38024">MVSLSISDKLYLISNLATLLSSGIPILEAIDSLIPETSGNSRKILKTLRQDMNQGQTISQSFSRYPKAFDPITVNLIKAAEEAGTLETILKDLVKTIKKDIDFINKVKSALTYPILVLIILFLVLVINLFFVIPRIAQVFSRLHVPTPLPTKILIATSKLVVDNTLLSIAALIAFLLLILIIVKTQKAIFLGILGIIPPVNKLLTEIDLTRFTRSLALLLKSGIPITDSLKLTQNVVNKRKIEKIIAHASQEVAAGRKLSDGLKDNKIIPNFMIRVTQAGEISGTLEQSMQELSEQFDDRVTQRVKNLTVLLEPLLLLIVGILVGAIMLAIIAPIYNLISNIKSR</sequence>
<dbReference type="InterPro" id="IPR003004">
    <property type="entry name" value="GspF/PilC"/>
</dbReference>
<evidence type="ECO:0000313" key="11">
    <source>
        <dbReference type="Proteomes" id="UP000034854"/>
    </source>
</evidence>
<comment type="similarity">
    <text evidence="2">Belongs to the GSP F family.</text>
</comment>
<evidence type="ECO:0000256" key="3">
    <source>
        <dbReference type="ARBA" id="ARBA00022475"/>
    </source>
</evidence>
<dbReference type="InterPro" id="IPR042094">
    <property type="entry name" value="T2SS_GspF_sf"/>
</dbReference>
<feature type="transmembrane region" description="Helical" evidence="8">
    <location>
        <begin position="111"/>
        <end position="133"/>
    </location>
</feature>
<feature type="transmembrane region" description="Helical" evidence="8">
    <location>
        <begin position="165"/>
        <end position="183"/>
    </location>
</feature>
<dbReference type="Proteomes" id="UP000034854">
    <property type="component" value="Unassembled WGS sequence"/>
</dbReference>
<feature type="domain" description="Type II secretion system protein GspF" evidence="9">
    <location>
        <begin position="212"/>
        <end position="334"/>
    </location>
</feature>
<keyword evidence="6 8" id="KW-1133">Transmembrane helix</keyword>
<dbReference type="PRINTS" id="PR00812">
    <property type="entry name" value="BCTERIALGSPF"/>
</dbReference>
<reference evidence="10 11" key="1">
    <citation type="journal article" date="2015" name="Nature">
        <title>rRNA introns, odd ribosomes, and small enigmatic genomes across a large radiation of phyla.</title>
        <authorList>
            <person name="Brown C.T."/>
            <person name="Hug L.A."/>
            <person name="Thomas B.C."/>
            <person name="Sharon I."/>
            <person name="Castelle C.J."/>
            <person name="Singh A."/>
            <person name="Wilkins M.J."/>
            <person name="Williams K.H."/>
            <person name="Banfield J.F."/>
        </authorList>
    </citation>
    <scope>NUCLEOTIDE SEQUENCE [LARGE SCALE GENOMIC DNA]</scope>
</reference>
<evidence type="ECO:0000256" key="1">
    <source>
        <dbReference type="ARBA" id="ARBA00004429"/>
    </source>
</evidence>
<dbReference type="PANTHER" id="PTHR30012">
    <property type="entry name" value="GENERAL SECRETION PATHWAY PROTEIN"/>
    <property type="match status" value="1"/>
</dbReference>
<gene>
    <name evidence="10" type="ORF">UU34_C0035G0002</name>
</gene>
<keyword evidence="7 8" id="KW-0472">Membrane</keyword>
<keyword evidence="5 8" id="KW-0812">Transmembrane</keyword>
<proteinExistence type="inferred from homology"/>
<evidence type="ECO:0000256" key="6">
    <source>
        <dbReference type="ARBA" id="ARBA00022989"/>
    </source>
</evidence>
<protein>
    <submittedName>
        <fullName evidence="10">Type 4 fimbrial assembly protein pilC</fullName>
    </submittedName>
</protein>
<comment type="caution">
    <text evidence="10">The sequence shown here is derived from an EMBL/GenBank/DDBJ whole genome shotgun (WGS) entry which is preliminary data.</text>
</comment>
<feature type="transmembrane region" description="Helical" evidence="8">
    <location>
        <begin position="315"/>
        <end position="339"/>
    </location>
</feature>
<evidence type="ECO:0000256" key="8">
    <source>
        <dbReference type="SAM" id="Phobius"/>
    </source>
</evidence>
<dbReference type="Gene3D" id="1.20.81.30">
    <property type="entry name" value="Type II secretion system (T2SS), domain F"/>
    <property type="match status" value="2"/>
</dbReference>